<proteinExistence type="predicted"/>
<dbReference type="AlphaFoldDB" id="A0AA87MND4"/>
<sequence>MRRETLREDRHGPTLLKVKIKKRSTKSVSSSLKKFARVHT</sequence>
<protein>
    <submittedName>
        <fullName evidence="2">Uncharacterized protein</fullName>
    </submittedName>
</protein>
<feature type="region of interest" description="Disordered" evidence="1">
    <location>
        <begin position="20"/>
        <end position="40"/>
    </location>
</feature>
<evidence type="ECO:0000256" key="1">
    <source>
        <dbReference type="SAM" id="MobiDB-lite"/>
    </source>
</evidence>
<name>A0AA87MND4_9LEPT</name>
<dbReference type="Proteomes" id="UP000001343">
    <property type="component" value="Unassembled WGS sequence"/>
</dbReference>
<evidence type="ECO:0000313" key="3">
    <source>
        <dbReference type="Proteomes" id="UP000001343"/>
    </source>
</evidence>
<accession>A0AA87MND4</accession>
<comment type="caution">
    <text evidence="2">The sequence shown here is derived from an EMBL/GenBank/DDBJ whole genome shotgun (WGS) entry which is preliminary data.</text>
</comment>
<reference evidence="2 3" key="1">
    <citation type="journal article" date="2014" name="Int. J. Syst. Evol. Microbiol.">
        <title>Leptospira mayottensis sp. nov., a pathogenic species of the genus Leptospira isolated from humans.</title>
        <authorList>
            <person name="Bourhy P."/>
            <person name="Collet L."/>
            <person name="Brisse S."/>
            <person name="Picardeau M."/>
        </authorList>
    </citation>
    <scope>NUCLEOTIDE SEQUENCE [LARGE SCALE GENOMIC DNA]</scope>
    <source>
        <strain evidence="2 3">200901122</strain>
    </source>
</reference>
<evidence type="ECO:0000313" key="2">
    <source>
        <dbReference type="EMBL" id="EKS00655.1"/>
    </source>
</evidence>
<dbReference type="EMBL" id="AKWM02000030">
    <property type="protein sequence ID" value="EKS00655.1"/>
    <property type="molecule type" value="Genomic_DNA"/>
</dbReference>
<gene>
    <name evidence="2" type="ORF">LEP1GSC125_1394</name>
</gene>
<organism evidence="2 3">
    <name type="scientific">Leptospira mayottensis 200901122</name>
    <dbReference type="NCBI Taxonomy" id="1193010"/>
    <lineage>
        <taxon>Bacteria</taxon>
        <taxon>Pseudomonadati</taxon>
        <taxon>Spirochaetota</taxon>
        <taxon>Spirochaetia</taxon>
        <taxon>Leptospirales</taxon>
        <taxon>Leptospiraceae</taxon>
        <taxon>Leptospira</taxon>
    </lineage>
</organism>